<feature type="domain" description="DUF222" evidence="2">
    <location>
        <begin position="81"/>
        <end position="372"/>
    </location>
</feature>
<evidence type="ECO:0000313" key="4">
    <source>
        <dbReference type="Proteomes" id="UP001059836"/>
    </source>
</evidence>
<name>A0ABX6INA1_9ACTN</name>
<keyword evidence="4" id="KW-1185">Reference proteome</keyword>
<organism evidence="3 4">
    <name type="scientific">Gordonia pseudamarae</name>
    <dbReference type="NCBI Taxonomy" id="2831662"/>
    <lineage>
        <taxon>Bacteria</taxon>
        <taxon>Bacillati</taxon>
        <taxon>Actinomycetota</taxon>
        <taxon>Actinomycetes</taxon>
        <taxon>Mycobacteriales</taxon>
        <taxon>Gordoniaceae</taxon>
        <taxon>Gordonia</taxon>
    </lineage>
</organism>
<evidence type="ECO:0000256" key="1">
    <source>
        <dbReference type="SAM" id="MobiDB-lite"/>
    </source>
</evidence>
<dbReference type="Pfam" id="PF02720">
    <property type="entry name" value="DUF222"/>
    <property type="match status" value="1"/>
</dbReference>
<accession>A0ABX6INA1</accession>
<dbReference type="Proteomes" id="UP001059836">
    <property type="component" value="Chromosome"/>
</dbReference>
<dbReference type="EMBL" id="CP045809">
    <property type="protein sequence ID" value="QHN37245.1"/>
    <property type="molecule type" value="Genomic_DNA"/>
</dbReference>
<feature type="region of interest" description="Disordered" evidence="1">
    <location>
        <begin position="483"/>
        <end position="503"/>
    </location>
</feature>
<reference evidence="3" key="1">
    <citation type="journal article" date="2021" name="Nat. Microbiol.">
        <title>Cocultivation of an ultrasmall environmental parasitic bacterium with lytic ability against bacteria associated with wastewater foams.</title>
        <authorList>
            <person name="Batinovic S."/>
            <person name="Rose J.J.A."/>
            <person name="Ratcliffe J."/>
            <person name="Seviour R.J."/>
            <person name="Petrovski S."/>
        </authorList>
    </citation>
    <scope>NUCLEOTIDE SEQUENCE</scope>
    <source>
        <strain evidence="3">CON9</strain>
    </source>
</reference>
<protein>
    <submittedName>
        <fullName evidence="3">DUF222 domain-containing protein</fullName>
    </submittedName>
</protein>
<gene>
    <name evidence="3" type="ORF">GII31_00955</name>
</gene>
<dbReference type="CDD" id="cd00085">
    <property type="entry name" value="HNHc"/>
    <property type="match status" value="1"/>
</dbReference>
<evidence type="ECO:0000313" key="3">
    <source>
        <dbReference type="EMBL" id="QHN37245.1"/>
    </source>
</evidence>
<proteinExistence type="predicted"/>
<feature type="compositionally biased region" description="Basic and acidic residues" evidence="1">
    <location>
        <begin position="487"/>
        <end position="497"/>
    </location>
</feature>
<sequence length="503" mass="55000">MVRETASDNDLSAPELVEVLAHCASTVAAAQYRMIRTASLIHDERAEEHAYECSLVDSGERTPAELMDSVAAGKDPHRDFGPDGLERAIAEVGAVLTVTPARAKALIIAGDAARYRLVFTSHTLAEGRIDLDRFLRAVTRTDLCSPEAIADIDAHLAGAILDNPPMSTIRFTTLVDALIARWDPESVRRQTERNKSDRKVTITPDRFARGNSRLGASLPATDGATVDATLNAMAGSVHSADPRNKQQRRADALVALAKGRTDLPCLCPACTAFADIDEVPEPADRDEASQTSAADARMGARPVFHIVVNLSTLLGLDNDPGFLDGHGIVDATTLRSLLAEADRSYINRHAAQPDTQPTKYTPSRKLINLVKAGELCCTFPGCNAHVWTADIDHTVPFDHRNPTCGGQTVLGNLKPLCRFHHRAKTFTSWQDYQDDLGRGWFQSPTGHMFYGAFFTGRTLFPGLIPHRDPEHPGRATLDAARRKRIAKQADDQRRWDEANPPPF</sequence>
<dbReference type="Gene3D" id="1.10.30.50">
    <property type="match status" value="1"/>
</dbReference>
<dbReference type="InterPro" id="IPR003615">
    <property type="entry name" value="HNH_nuc"/>
</dbReference>
<dbReference type="InterPro" id="IPR003870">
    <property type="entry name" value="DUF222"/>
</dbReference>
<evidence type="ECO:0000259" key="2">
    <source>
        <dbReference type="Pfam" id="PF02720"/>
    </source>
</evidence>